<comment type="catalytic activity">
    <reaction evidence="1">
        <text>[(1-&gt;4)-alpha-D-glucosyl](n) + ADP-alpha-D-glucose = [(1-&gt;4)-alpha-D-glucosyl](n+1) + ADP + H(+)</text>
        <dbReference type="Rhea" id="RHEA:18189"/>
        <dbReference type="Rhea" id="RHEA-COMP:9584"/>
        <dbReference type="Rhea" id="RHEA-COMP:9587"/>
        <dbReference type="ChEBI" id="CHEBI:15378"/>
        <dbReference type="ChEBI" id="CHEBI:15444"/>
        <dbReference type="ChEBI" id="CHEBI:57498"/>
        <dbReference type="ChEBI" id="CHEBI:456216"/>
        <dbReference type="EC" id="2.4.1.21"/>
    </reaction>
</comment>
<evidence type="ECO:0000259" key="5">
    <source>
        <dbReference type="Pfam" id="PF08323"/>
    </source>
</evidence>
<dbReference type="OrthoDB" id="9808590at2"/>
<accession>A0A401XKS0</accession>
<evidence type="ECO:0000256" key="1">
    <source>
        <dbReference type="ARBA" id="ARBA00001478"/>
    </source>
</evidence>
<evidence type="ECO:0000256" key="4">
    <source>
        <dbReference type="ARBA" id="ARBA00022679"/>
    </source>
</evidence>
<organism evidence="6 7">
    <name type="scientific">Thermaurantimonas aggregans</name>
    <dbReference type="NCBI Taxonomy" id="2173829"/>
    <lineage>
        <taxon>Bacteria</taxon>
        <taxon>Pseudomonadati</taxon>
        <taxon>Bacteroidota</taxon>
        <taxon>Flavobacteriia</taxon>
        <taxon>Flavobacteriales</taxon>
        <taxon>Schleiferiaceae</taxon>
        <taxon>Thermaurantimonas</taxon>
    </lineage>
</organism>
<dbReference type="SUPFAM" id="SSF53756">
    <property type="entry name" value="UDP-Glycosyltransferase/glycogen phosphorylase"/>
    <property type="match status" value="1"/>
</dbReference>
<protein>
    <recommendedName>
        <fullName evidence="2">starch synthase</fullName>
        <ecNumber evidence="2">2.4.1.21</ecNumber>
    </recommendedName>
</protein>
<dbReference type="EC" id="2.4.1.21" evidence="2"/>
<evidence type="ECO:0000313" key="6">
    <source>
        <dbReference type="EMBL" id="GCD77619.1"/>
    </source>
</evidence>
<keyword evidence="4" id="KW-0808">Transferase</keyword>
<dbReference type="EMBL" id="BHZE01000009">
    <property type="protein sequence ID" value="GCD77619.1"/>
    <property type="molecule type" value="Genomic_DNA"/>
</dbReference>
<reference evidence="6 7" key="1">
    <citation type="submission" date="2018-11" db="EMBL/GenBank/DDBJ databases">
        <title>Schleiferia aggregans sp. nov., a moderately thermophilic heterotrophic bacterium isolated from microbial mats at a terrestrial hot spring.</title>
        <authorList>
            <person name="Iino T."/>
            <person name="Ohkuma M."/>
            <person name="Haruta S."/>
        </authorList>
    </citation>
    <scope>NUCLEOTIDE SEQUENCE [LARGE SCALE GENOMIC DNA]</scope>
    <source>
        <strain evidence="6 7">LA</strain>
    </source>
</reference>
<dbReference type="Pfam" id="PF08323">
    <property type="entry name" value="Glyco_transf_5"/>
    <property type="match status" value="1"/>
</dbReference>
<sequence length="275" mass="32184">MSKKRILYISQEITPFLPENPLSKLSLSLPKKMIDAGNEVRIFMPRFGVINERKHQLHEVIRLSGINIVVNDMDMPLIIKVASVPHARMQVYFIDNDEFFKRKYTFFNDEGQPFDDNDERFVFFCKGVIETVKKLAWSPDIIHISGWLPALIPMYIKKYYNNEPLFAESKIVYTRYTFPYQQVLKTPNQLAEILAFDGLSIDFPADKPIDVEKFYAMAAPYCDTYTYLNPPPPGLELKDRINPEANVYELYNITDLESFFKEHYDQIHKLESVES</sequence>
<dbReference type="Proteomes" id="UP000286715">
    <property type="component" value="Unassembled WGS sequence"/>
</dbReference>
<dbReference type="PANTHER" id="PTHR45825:SF11">
    <property type="entry name" value="ALPHA AMYLASE DOMAIN-CONTAINING PROTEIN"/>
    <property type="match status" value="1"/>
</dbReference>
<dbReference type="RefSeq" id="WP_124397683.1">
    <property type="nucleotide sequence ID" value="NZ_BHZE01000009.1"/>
</dbReference>
<feature type="domain" description="Starch synthase catalytic" evidence="5">
    <location>
        <begin position="5"/>
        <end position="197"/>
    </location>
</feature>
<dbReference type="InterPro" id="IPR013534">
    <property type="entry name" value="Starch_synth_cat_dom"/>
</dbReference>
<dbReference type="GO" id="GO:0009011">
    <property type="term" value="F:alpha-1,4-glucan glucosyltransferase (ADP-glucose donor) activity"/>
    <property type="evidence" value="ECO:0007669"/>
    <property type="project" value="UniProtKB-EC"/>
</dbReference>
<evidence type="ECO:0000313" key="7">
    <source>
        <dbReference type="Proteomes" id="UP000286715"/>
    </source>
</evidence>
<keyword evidence="3" id="KW-0328">Glycosyltransferase</keyword>
<dbReference type="PANTHER" id="PTHR45825">
    <property type="entry name" value="GRANULE-BOUND STARCH SYNTHASE 1, CHLOROPLASTIC/AMYLOPLASTIC"/>
    <property type="match status" value="1"/>
</dbReference>
<evidence type="ECO:0000256" key="2">
    <source>
        <dbReference type="ARBA" id="ARBA00012588"/>
    </source>
</evidence>
<dbReference type="Gene3D" id="3.40.50.2000">
    <property type="entry name" value="Glycogen Phosphorylase B"/>
    <property type="match status" value="1"/>
</dbReference>
<name>A0A401XKS0_9FLAO</name>
<keyword evidence="7" id="KW-1185">Reference proteome</keyword>
<dbReference type="AlphaFoldDB" id="A0A401XKS0"/>
<evidence type="ECO:0000256" key="3">
    <source>
        <dbReference type="ARBA" id="ARBA00022676"/>
    </source>
</evidence>
<comment type="caution">
    <text evidence="6">The sequence shown here is derived from an EMBL/GenBank/DDBJ whole genome shotgun (WGS) entry which is preliminary data.</text>
</comment>
<gene>
    <name evidence="6" type="ORF">JCM31826_11010</name>
</gene>
<proteinExistence type="predicted"/>